<feature type="compositionally biased region" description="Basic and acidic residues" evidence="4">
    <location>
        <begin position="31"/>
        <end position="40"/>
    </location>
</feature>
<organism evidence="5">
    <name type="scientific">Absidia glauca</name>
    <name type="common">Pin mould</name>
    <dbReference type="NCBI Taxonomy" id="4829"/>
    <lineage>
        <taxon>Eukaryota</taxon>
        <taxon>Fungi</taxon>
        <taxon>Fungi incertae sedis</taxon>
        <taxon>Mucoromycota</taxon>
        <taxon>Mucoromycotina</taxon>
        <taxon>Mucoromycetes</taxon>
        <taxon>Mucorales</taxon>
        <taxon>Cunninghamellaceae</taxon>
        <taxon>Absidia</taxon>
    </lineage>
</organism>
<dbReference type="GO" id="GO:0001228">
    <property type="term" value="F:DNA-binding transcription activator activity, RNA polymerase II-specific"/>
    <property type="evidence" value="ECO:0007669"/>
    <property type="project" value="TreeGrafter"/>
</dbReference>
<evidence type="ECO:0000256" key="1">
    <source>
        <dbReference type="ARBA" id="ARBA00004123"/>
    </source>
</evidence>
<feature type="compositionally biased region" description="Basic residues" evidence="4">
    <location>
        <begin position="103"/>
        <end position="112"/>
    </location>
</feature>
<dbReference type="InParanoid" id="A0A163KKP3"/>
<keyword evidence="2" id="KW-0539">Nucleus</keyword>
<dbReference type="AlphaFoldDB" id="A0A163KKP3"/>
<dbReference type="GO" id="GO:0000976">
    <property type="term" value="F:transcription cis-regulatory region binding"/>
    <property type="evidence" value="ECO:0007669"/>
    <property type="project" value="InterPro"/>
</dbReference>
<feature type="region of interest" description="Disordered" evidence="4">
    <location>
        <begin position="188"/>
        <end position="207"/>
    </location>
</feature>
<feature type="region of interest" description="Disordered" evidence="4">
    <location>
        <begin position="94"/>
        <end position="152"/>
    </location>
</feature>
<dbReference type="OrthoDB" id="2290881at2759"/>
<dbReference type="OMA" id="WPARMEQ"/>
<dbReference type="STRING" id="4829.A0A163KKP3"/>
<protein>
    <recommendedName>
        <fullName evidence="7">BZIP domain-containing protein</fullName>
    </recommendedName>
</protein>
<gene>
    <name evidence="5" type="primary">ABSGL_14489.1 scaffold 14663</name>
</gene>
<dbReference type="Gene3D" id="1.20.5.170">
    <property type="match status" value="1"/>
</dbReference>
<feature type="region of interest" description="Disordered" evidence="4">
    <location>
        <begin position="214"/>
        <end position="233"/>
    </location>
</feature>
<keyword evidence="6" id="KW-1185">Reference proteome</keyword>
<feature type="compositionally biased region" description="Basic and acidic residues" evidence="4">
    <location>
        <begin position="124"/>
        <end position="141"/>
    </location>
</feature>
<reference evidence="5" key="1">
    <citation type="submission" date="2016-04" db="EMBL/GenBank/DDBJ databases">
        <authorList>
            <person name="Evans L.H."/>
            <person name="Alamgir A."/>
            <person name="Owens N."/>
            <person name="Weber N.D."/>
            <person name="Virtaneva K."/>
            <person name="Barbian K."/>
            <person name="Babar A."/>
            <person name="Rosenke K."/>
        </authorList>
    </citation>
    <scope>NUCLEOTIDE SEQUENCE [LARGE SCALE GENOMIC DNA]</scope>
    <source>
        <strain evidence="5">CBS 101.48</strain>
    </source>
</reference>
<dbReference type="CDD" id="cd14688">
    <property type="entry name" value="bZIP_YAP"/>
    <property type="match status" value="1"/>
</dbReference>
<evidence type="ECO:0008006" key="7">
    <source>
        <dbReference type="Google" id="ProtNLM"/>
    </source>
</evidence>
<evidence type="ECO:0000256" key="3">
    <source>
        <dbReference type="SAM" id="Coils"/>
    </source>
</evidence>
<keyword evidence="3" id="KW-0175">Coiled coil</keyword>
<dbReference type="SUPFAM" id="SSF57959">
    <property type="entry name" value="Leucine zipper domain"/>
    <property type="match status" value="1"/>
</dbReference>
<dbReference type="InterPro" id="IPR046347">
    <property type="entry name" value="bZIP_sf"/>
</dbReference>
<evidence type="ECO:0000313" key="6">
    <source>
        <dbReference type="Proteomes" id="UP000078561"/>
    </source>
</evidence>
<dbReference type="GO" id="GO:0090575">
    <property type="term" value="C:RNA polymerase II transcription regulator complex"/>
    <property type="evidence" value="ECO:0007669"/>
    <property type="project" value="TreeGrafter"/>
</dbReference>
<evidence type="ECO:0000313" key="5">
    <source>
        <dbReference type="EMBL" id="SAM08823.1"/>
    </source>
</evidence>
<name>A0A163KKP3_ABSGL</name>
<dbReference type="EMBL" id="LT554937">
    <property type="protein sequence ID" value="SAM08823.1"/>
    <property type="molecule type" value="Genomic_DNA"/>
</dbReference>
<dbReference type="InterPro" id="IPR050936">
    <property type="entry name" value="AP-1-like"/>
</dbReference>
<dbReference type="PANTHER" id="PTHR40621:SF6">
    <property type="entry name" value="AP-1-LIKE TRANSCRIPTION FACTOR YAP1-RELATED"/>
    <property type="match status" value="1"/>
</dbReference>
<feature type="coiled-coil region" evidence="3">
    <location>
        <begin position="56"/>
        <end position="93"/>
    </location>
</feature>
<dbReference type="Proteomes" id="UP000078561">
    <property type="component" value="Unassembled WGS sequence"/>
</dbReference>
<proteinExistence type="predicted"/>
<sequence>MSVSSSGSGSDTTVDPQEAILPSRGSGKRKTVIDTRRAEQNRMAQRSFRLRRELHVKELENKVRDMEILKDRLERLELENERLKYRLWELESSPKAPSPDNQHHHHHHHHHLPPLDTSPSSYGSEEKDVSSPPHDPADKMHTGPSNHSRQPLDSIHYHAADSIPPILPPPSPSPSVFRPIPVAYWDKTGPRSNQHLHEPLPPLHSSDRVLDDLASILRTRQRPPIQHHKPMHT</sequence>
<evidence type="ECO:0000256" key="2">
    <source>
        <dbReference type="ARBA" id="ARBA00023242"/>
    </source>
</evidence>
<comment type="subcellular location">
    <subcellularLocation>
        <location evidence="1">Nucleus</location>
    </subcellularLocation>
</comment>
<dbReference type="PANTHER" id="PTHR40621">
    <property type="entry name" value="TRANSCRIPTION FACTOR KAPC-RELATED"/>
    <property type="match status" value="1"/>
</dbReference>
<feature type="compositionally biased region" description="Low complexity" evidence="4">
    <location>
        <begin position="1"/>
        <end position="15"/>
    </location>
</feature>
<accession>A0A163KKP3</accession>
<feature type="compositionally biased region" description="Basic residues" evidence="4">
    <location>
        <begin position="219"/>
        <end position="233"/>
    </location>
</feature>
<feature type="region of interest" description="Disordered" evidence="4">
    <location>
        <begin position="1"/>
        <end position="44"/>
    </location>
</feature>
<evidence type="ECO:0000256" key="4">
    <source>
        <dbReference type="SAM" id="MobiDB-lite"/>
    </source>
</evidence>